<accession>F5XIB7</accession>
<dbReference type="GO" id="GO:0004557">
    <property type="term" value="F:alpha-galactosidase activity"/>
    <property type="evidence" value="ECO:0007669"/>
    <property type="project" value="InterPro"/>
</dbReference>
<dbReference type="PANTHER" id="PTHR43053">
    <property type="entry name" value="GLYCOSIDASE FAMILY 31"/>
    <property type="match status" value="1"/>
</dbReference>
<dbReference type="InterPro" id="IPR013785">
    <property type="entry name" value="Aldolase_TIM"/>
</dbReference>
<dbReference type="Gene3D" id="3.20.20.70">
    <property type="entry name" value="Aldolase class I"/>
    <property type="match status" value="1"/>
</dbReference>
<keyword evidence="4" id="KW-1185">Reference proteome</keyword>
<dbReference type="HOGENOM" id="CLU_018331_0_0_11"/>
<reference evidence="3 4" key="1">
    <citation type="submission" date="2011-05" db="EMBL/GenBank/DDBJ databases">
        <title>Whole genome sequence of Microlunatus phosphovorus NM-1.</title>
        <authorList>
            <person name="Hosoyama A."/>
            <person name="Sasaki K."/>
            <person name="Harada T."/>
            <person name="Igarashi R."/>
            <person name="Kawakoshi A."/>
            <person name="Sasagawa M."/>
            <person name="Fukada J."/>
            <person name="Nakamura S."/>
            <person name="Katano Y."/>
            <person name="Hanada S."/>
            <person name="Kamagata Y."/>
            <person name="Nakamura N."/>
            <person name="Yamazaki S."/>
            <person name="Fujita N."/>
        </authorList>
    </citation>
    <scope>NUCLEOTIDE SEQUENCE [LARGE SCALE GENOMIC DNA]</scope>
    <source>
        <strain evidence="4">ATCC 700054 / DSM 10555 / JCM 9379 / NBRC 101784 / NCIMB 13414 / VKM Ac-1990 / NM-1</strain>
    </source>
</reference>
<dbReference type="InterPro" id="IPR050985">
    <property type="entry name" value="Alpha-glycosidase_related"/>
</dbReference>
<dbReference type="Proteomes" id="UP000007947">
    <property type="component" value="Chromosome"/>
</dbReference>
<name>F5XIB7_MICPN</name>
<dbReference type="EMBL" id="AP012204">
    <property type="protein sequence ID" value="BAK35786.1"/>
    <property type="molecule type" value="Genomic_DNA"/>
</dbReference>
<evidence type="ECO:0000256" key="1">
    <source>
        <dbReference type="ARBA" id="ARBA00022801"/>
    </source>
</evidence>
<dbReference type="InterPro" id="IPR017853">
    <property type="entry name" value="GH"/>
</dbReference>
<keyword evidence="1" id="KW-0378">Hydrolase</keyword>
<dbReference type="eggNOG" id="COG3345">
    <property type="taxonomic scope" value="Bacteria"/>
</dbReference>
<keyword evidence="2" id="KW-0326">Glycosidase</keyword>
<protein>
    <recommendedName>
        <fullName evidence="5">Alpha-galactosidase</fullName>
    </recommendedName>
</protein>
<dbReference type="STRING" id="1032480.MLP_27720"/>
<evidence type="ECO:0000313" key="3">
    <source>
        <dbReference type="EMBL" id="BAK35786.1"/>
    </source>
</evidence>
<dbReference type="InterPro" id="IPR002252">
    <property type="entry name" value="Glyco_hydro_36"/>
</dbReference>
<evidence type="ECO:0008006" key="5">
    <source>
        <dbReference type="Google" id="ProtNLM"/>
    </source>
</evidence>
<dbReference type="PANTHER" id="PTHR43053:SF3">
    <property type="entry name" value="ALPHA-GALACTOSIDASE C-RELATED"/>
    <property type="match status" value="1"/>
</dbReference>
<dbReference type="AlphaFoldDB" id="F5XIB7"/>
<dbReference type="InterPro" id="IPR038417">
    <property type="entry name" value="Alpga-gal_N_sf"/>
</dbReference>
<dbReference type="Pfam" id="PF02065">
    <property type="entry name" value="Melibiase"/>
    <property type="match status" value="1"/>
</dbReference>
<dbReference type="PRINTS" id="PR00743">
    <property type="entry name" value="GLHYDRLASE36"/>
</dbReference>
<dbReference type="KEGG" id="mph:MLP_27720"/>
<organism evidence="3 4">
    <name type="scientific">Microlunatus phosphovorus (strain ATCC 700054 / DSM 10555 / JCM 9379 / NBRC 101784 / NCIMB 13414 / VKM Ac-1990 / NM-1)</name>
    <dbReference type="NCBI Taxonomy" id="1032480"/>
    <lineage>
        <taxon>Bacteria</taxon>
        <taxon>Bacillati</taxon>
        <taxon>Actinomycetota</taxon>
        <taxon>Actinomycetes</taxon>
        <taxon>Propionibacteriales</taxon>
        <taxon>Propionibacteriaceae</taxon>
        <taxon>Microlunatus</taxon>
    </lineage>
</organism>
<proteinExistence type="predicted"/>
<dbReference type="SUPFAM" id="SSF51445">
    <property type="entry name" value="(Trans)glycosidases"/>
    <property type="match status" value="1"/>
</dbReference>
<evidence type="ECO:0000313" key="4">
    <source>
        <dbReference type="Proteomes" id="UP000007947"/>
    </source>
</evidence>
<gene>
    <name evidence="3" type="ordered locus">MLP_27720</name>
</gene>
<evidence type="ECO:0000256" key="2">
    <source>
        <dbReference type="ARBA" id="ARBA00023295"/>
    </source>
</evidence>
<dbReference type="CDD" id="cd14791">
    <property type="entry name" value="GH36"/>
    <property type="match status" value="1"/>
</dbReference>
<sequence>MVLYLLAGWQGCVQLGSAISAIGSVIMERIRWGNGLIDLIVGIDADRPVTIDSLDVAGHERTTPARQPLVELLVLGQGRMLTNTRFTSTAVGDRLRYLGHRTETGDIAETLIIDQRDEVTGLQVSTTLTAYAGVAGFQTTTTVHNTSQSVHLIQLLSSLALGCVLDDGERLDDLVLHSARNSWCAESRWTQTRLRADEGLGRIGRPDWDIESRSSVAAVSTSTWSTGQQLPTAVIDNLATGRAIGWQIEHNGAWCWEVDSRWIGLDEVAVILSGPDDLDHQWVLRLAPDDRFTTVPASITVSRAGWQGAVAALTEHRRAIRRPLVRPDLPVIFNDYMNALMGDPTTEKLLPLIDAAARTGAEYFCIDAGWYDDGGNWWPSVGDWQPSTVRFPDGGLQRVLDHIRSRGMLPGLWVEPEVIGVHSPAANRLPDEAFLQRYGVRIVEHDRYFLDLRHPAARAHLDEVIDRLVEGYGVRFFKLDYNVTPGAGTDRDAFSVGDGLLQQNRAQLDWLRGVRDRHPEVVIENCSSGAMRMDYALLSLLELQSTSDQMDPALYVPIAAAAPASVTPEQAGNWAYPQPGMTPEEIAFCMITGLAGRVYLSGHLNRMSEAELGLVREGVQAYEGLRVDLGQAVPFWPVGLPTSQDPVVMLGLRAPHASYLYVWFTQPGGHDPVTLDLGPKAPISTVYPASLPDWSLTWEADRLTIQPHGVGLTARVFRIS</sequence>
<dbReference type="Gene3D" id="2.70.98.60">
    <property type="entry name" value="alpha-galactosidase from lactobacil brevis"/>
    <property type="match status" value="1"/>
</dbReference>
<dbReference type="GO" id="GO:0016052">
    <property type="term" value="P:carbohydrate catabolic process"/>
    <property type="evidence" value="ECO:0007669"/>
    <property type="project" value="InterPro"/>
</dbReference>